<feature type="signal peptide" evidence="1">
    <location>
        <begin position="1"/>
        <end position="25"/>
    </location>
</feature>
<proteinExistence type="predicted"/>
<dbReference type="EMBL" id="KN818279">
    <property type="protein sequence ID" value="KIL61795.1"/>
    <property type="molecule type" value="Genomic_DNA"/>
</dbReference>
<dbReference type="OrthoDB" id="2796893at2759"/>
<dbReference type="STRING" id="946122.A0A0C2SFD7"/>
<organism evidence="2 3">
    <name type="scientific">Amanita muscaria (strain Koide BX008)</name>
    <dbReference type="NCBI Taxonomy" id="946122"/>
    <lineage>
        <taxon>Eukaryota</taxon>
        <taxon>Fungi</taxon>
        <taxon>Dikarya</taxon>
        <taxon>Basidiomycota</taxon>
        <taxon>Agaricomycotina</taxon>
        <taxon>Agaricomycetes</taxon>
        <taxon>Agaricomycetidae</taxon>
        <taxon>Agaricales</taxon>
        <taxon>Pluteineae</taxon>
        <taxon>Amanitaceae</taxon>
        <taxon>Amanita</taxon>
    </lineage>
</organism>
<evidence type="ECO:0000313" key="2">
    <source>
        <dbReference type="EMBL" id="KIL61795.1"/>
    </source>
</evidence>
<reference evidence="2 3" key="1">
    <citation type="submission" date="2014-04" db="EMBL/GenBank/DDBJ databases">
        <title>Evolutionary Origins and Diversification of the Mycorrhizal Mutualists.</title>
        <authorList>
            <consortium name="DOE Joint Genome Institute"/>
            <consortium name="Mycorrhizal Genomics Consortium"/>
            <person name="Kohler A."/>
            <person name="Kuo A."/>
            <person name="Nagy L.G."/>
            <person name="Floudas D."/>
            <person name="Copeland A."/>
            <person name="Barry K.W."/>
            <person name="Cichocki N."/>
            <person name="Veneault-Fourrey C."/>
            <person name="LaButti K."/>
            <person name="Lindquist E.A."/>
            <person name="Lipzen A."/>
            <person name="Lundell T."/>
            <person name="Morin E."/>
            <person name="Murat C."/>
            <person name="Riley R."/>
            <person name="Ohm R."/>
            <person name="Sun H."/>
            <person name="Tunlid A."/>
            <person name="Henrissat B."/>
            <person name="Grigoriev I.V."/>
            <person name="Hibbett D.S."/>
            <person name="Martin F."/>
        </authorList>
    </citation>
    <scope>NUCLEOTIDE SEQUENCE [LARGE SCALE GENOMIC DNA]</scope>
    <source>
        <strain evidence="2 3">Koide BX008</strain>
    </source>
</reference>
<evidence type="ECO:0000256" key="1">
    <source>
        <dbReference type="SAM" id="SignalP"/>
    </source>
</evidence>
<protein>
    <submittedName>
        <fullName evidence="2">Uncharacterized protein</fullName>
    </submittedName>
</protein>
<keyword evidence="1" id="KW-0732">Signal</keyword>
<evidence type="ECO:0000313" key="3">
    <source>
        <dbReference type="Proteomes" id="UP000054549"/>
    </source>
</evidence>
<accession>A0A0C2SFD7</accession>
<feature type="chain" id="PRO_5002171905" evidence="1">
    <location>
        <begin position="26"/>
        <end position="187"/>
    </location>
</feature>
<dbReference type="HOGENOM" id="CLU_1447302_0_0_1"/>
<dbReference type="AlphaFoldDB" id="A0A0C2SFD7"/>
<name>A0A0C2SFD7_AMAMK</name>
<gene>
    <name evidence="2" type="ORF">M378DRAFT_816355</name>
</gene>
<dbReference type="Proteomes" id="UP000054549">
    <property type="component" value="Unassembled WGS sequence"/>
</dbReference>
<sequence>MVRSLKWTLFTLWTALPALVRGGNATTDVVCQSTFSWMNNGNNQSPCLVAAVLSGVCATAGGWNVPALGPNDAYSTPNSSTANACVCSWAVYNLLGACTVCQGSPDVDNWAPYNAGCGSFAIDTYWPTNYTVPNNTLLPYWASTDPLKWPGGSFNSDNASAIHSQGIALLLPSVEHGSICTFLSRKK</sequence>
<dbReference type="InParanoid" id="A0A0C2SFD7"/>
<keyword evidence="3" id="KW-1185">Reference proteome</keyword>